<evidence type="ECO:0000256" key="1">
    <source>
        <dbReference type="ARBA" id="ARBA00023450"/>
    </source>
</evidence>
<dbReference type="AlphaFoldDB" id="A0A291GYC2"/>
<feature type="compositionally biased region" description="Basic and acidic residues" evidence="2">
    <location>
        <begin position="12"/>
        <end position="22"/>
    </location>
</feature>
<dbReference type="OrthoDB" id="5241234at2"/>
<gene>
    <name evidence="4" type="ORF">CFK41_11000</name>
</gene>
<dbReference type="RefSeq" id="WP_096799693.1">
    <property type="nucleotide sequence ID" value="NZ_CP023564.1"/>
</dbReference>
<feature type="domain" description="HNH nuclease" evidence="3">
    <location>
        <begin position="406"/>
        <end position="456"/>
    </location>
</feature>
<keyword evidence="4" id="KW-0540">Nuclease</keyword>
<comment type="similarity">
    <text evidence="1">Belongs to the Rv1128c/1148c/1588c/1702c/1945/3466 family.</text>
</comment>
<name>A0A291GYC2_9MICO</name>
<dbReference type="KEGG" id="bgg:CFK41_11000"/>
<dbReference type="Pfam" id="PF01844">
    <property type="entry name" value="HNH"/>
    <property type="match status" value="1"/>
</dbReference>
<evidence type="ECO:0000313" key="4">
    <source>
        <dbReference type="EMBL" id="ATG55229.1"/>
    </source>
</evidence>
<evidence type="ECO:0000256" key="2">
    <source>
        <dbReference type="SAM" id="MobiDB-lite"/>
    </source>
</evidence>
<proteinExistence type="inferred from homology"/>
<evidence type="ECO:0000259" key="3">
    <source>
        <dbReference type="SMART" id="SM00507"/>
    </source>
</evidence>
<keyword evidence="4" id="KW-0255">Endonuclease</keyword>
<dbReference type="Pfam" id="PF02720">
    <property type="entry name" value="DUF222"/>
    <property type="match status" value="1"/>
</dbReference>
<keyword evidence="4" id="KW-0378">Hydrolase</keyword>
<organism evidence="4 5">
    <name type="scientific">Brachybacterium ginsengisoli</name>
    <dbReference type="NCBI Taxonomy" id="1331682"/>
    <lineage>
        <taxon>Bacteria</taxon>
        <taxon>Bacillati</taxon>
        <taxon>Actinomycetota</taxon>
        <taxon>Actinomycetes</taxon>
        <taxon>Micrococcales</taxon>
        <taxon>Dermabacteraceae</taxon>
        <taxon>Brachybacterium</taxon>
    </lineage>
</organism>
<feature type="region of interest" description="Disordered" evidence="2">
    <location>
        <begin position="1"/>
        <end position="32"/>
    </location>
</feature>
<dbReference type="CDD" id="cd00085">
    <property type="entry name" value="HNHc"/>
    <property type="match status" value="1"/>
</dbReference>
<dbReference type="GO" id="GO:0004519">
    <property type="term" value="F:endonuclease activity"/>
    <property type="evidence" value="ECO:0007669"/>
    <property type="project" value="UniProtKB-KW"/>
</dbReference>
<evidence type="ECO:0000313" key="5">
    <source>
        <dbReference type="Proteomes" id="UP000217889"/>
    </source>
</evidence>
<dbReference type="EMBL" id="CP023564">
    <property type="protein sequence ID" value="ATG55229.1"/>
    <property type="molecule type" value="Genomic_DNA"/>
</dbReference>
<dbReference type="SMART" id="SM00507">
    <property type="entry name" value="HNHc"/>
    <property type="match status" value="1"/>
</dbReference>
<feature type="region of interest" description="Disordered" evidence="2">
    <location>
        <begin position="471"/>
        <end position="501"/>
    </location>
</feature>
<dbReference type="InterPro" id="IPR003870">
    <property type="entry name" value="DUF222"/>
</dbReference>
<dbReference type="GO" id="GO:0003676">
    <property type="term" value="F:nucleic acid binding"/>
    <property type="evidence" value="ECO:0007669"/>
    <property type="project" value="InterPro"/>
</dbReference>
<dbReference type="InterPro" id="IPR003615">
    <property type="entry name" value="HNH_nuc"/>
</dbReference>
<dbReference type="GO" id="GO:0008270">
    <property type="term" value="F:zinc ion binding"/>
    <property type="evidence" value="ECO:0007669"/>
    <property type="project" value="InterPro"/>
</dbReference>
<accession>A0A291GYC2</accession>
<keyword evidence="5" id="KW-1185">Reference proteome</keyword>
<dbReference type="InterPro" id="IPR002711">
    <property type="entry name" value="HNH"/>
</dbReference>
<dbReference type="Proteomes" id="UP000217889">
    <property type="component" value="Chromosome"/>
</dbReference>
<protein>
    <submittedName>
        <fullName evidence="4">HNH endonuclease</fullName>
    </submittedName>
</protein>
<reference evidence="4 5" key="1">
    <citation type="journal article" date="2014" name="Int. J. Syst. Evol. Microbiol.">
        <title>Brachybacterium ginsengisoli sp. nov., isolated from soil of a ginseng field.</title>
        <authorList>
            <person name="Hoang V.A."/>
            <person name="Kim Y.J."/>
            <person name="Nguyen N.L."/>
            <person name="Yang D.C."/>
        </authorList>
    </citation>
    <scope>NUCLEOTIDE SEQUENCE [LARGE SCALE GENOMIC DNA]</scope>
    <source>
        <strain evidence="4 5">DCY80</strain>
    </source>
</reference>
<sequence>MESTMPTNAGDDPAKQHRSAERSRRRRVGPPDALDGAAAALVGIEASPAARLVLARVLGATLQAFTSTRSVRDALPDTAAGSPGEALSVLAGIDQLRSSLAAMDAGWQVTAEQRLRRADARRDVPSSEQSRGAAGEIALARRISPAASSFSLASSRRLVQDMPGTVEALREGALSEQQASAVAGALSTASPETCRRIDEMIRQDPQTLHGKGHRRLRSDIEELVQHLEPGTSRERAERAARARHVTMTPLADGMARVTAILRGLDAAALMHSLQAQAGSLRADGAKTSSPALQADLLVDAVLSSAGSPARPRRHPVVEVGIVITDSALLGRDDDAETARIEGYGIIPAHIVRDTLRGLPPGTVHEIESADQHPDGEVSAFFRRLYRAPSTGELVAMESRSRAFPAGLARMIRWRDTTCRTPWCNAIIRQSDHVVPHHRGGPTSFANGQGLCVRCNLLKELGPWHLEPLAPQSTAETEAPEEPPPVAWAWTSPHGAQGISRTPPLLARLPAEDEVEAVAEAVAEAEAVADPPPEPSPA</sequence>